<evidence type="ECO:0000313" key="7">
    <source>
        <dbReference type="EMBL" id="RDS84382.1"/>
    </source>
</evidence>
<proteinExistence type="predicted"/>
<evidence type="ECO:0000256" key="4">
    <source>
        <dbReference type="ARBA" id="ARBA00022833"/>
    </source>
</evidence>
<comment type="caution">
    <text evidence="7">The sequence shown here is derived from an EMBL/GenBank/DDBJ whole genome shotgun (WGS) entry which is preliminary data.</text>
</comment>
<accession>A0A370X7T9</accession>
<keyword evidence="1" id="KW-0645">Protease</keyword>
<dbReference type="GO" id="GO:0046872">
    <property type="term" value="F:metal ion binding"/>
    <property type="evidence" value="ECO:0007669"/>
    <property type="project" value="UniProtKB-KW"/>
</dbReference>
<dbReference type="EMBL" id="QRBF01000003">
    <property type="protein sequence ID" value="RDS84382.1"/>
    <property type="molecule type" value="Genomic_DNA"/>
</dbReference>
<dbReference type="Gene3D" id="3.40.140.10">
    <property type="entry name" value="Cytidine Deaminase, domain 2"/>
    <property type="match status" value="1"/>
</dbReference>
<dbReference type="OrthoDB" id="9804316at2"/>
<keyword evidence="4" id="KW-0862">Zinc</keyword>
<evidence type="ECO:0000256" key="2">
    <source>
        <dbReference type="ARBA" id="ARBA00022723"/>
    </source>
</evidence>
<sequence>MIVLCNVNAIDTTLAHLREAGSRNCEGIVLWLGRRTPSAIHVEAVYRPAHVAREDMFHIPPASMTALQAELRQRRLMVAAQVHSHPLEAFHSRADDQWAIIRHEGALSLVIPYFASQTTTGTFLKDAKVYQFSANAKWTEVPSKEVSSSWLQIK</sequence>
<dbReference type="RefSeq" id="WP_115478183.1">
    <property type="nucleotide sequence ID" value="NZ_QRBF01000003.1"/>
</dbReference>
<dbReference type="GO" id="GO:0008237">
    <property type="term" value="F:metallopeptidase activity"/>
    <property type="evidence" value="ECO:0007669"/>
    <property type="project" value="UniProtKB-KW"/>
</dbReference>
<dbReference type="Proteomes" id="UP000255334">
    <property type="component" value="Unassembled WGS sequence"/>
</dbReference>
<keyword evidence="3" id="KW-0378">Hydrolase</keyword>
<evidence type="ECO:0000256" key="1">
    <source>
        <dbReference type="ARBA" id="ARBA00022670"/>
    </source>
</evidence>
<evidence type="ECO:0000313" key="8">
    <source>
        <dbReference type="Proteomes" id="UP000255334"/>
    </source>
</evidence>
<evidence type="ECO:0000256" key="3">
    <source>
        <dbReference type="ARBA" id="ARBA00022801"/>
    </source>
</evidence>
<organism evidence="7 8">
    <name type="scientific">Dyella psychrodurans</name>
    <dbReference type="NCBI Taxonomy" id="1927960"/>
    <lineage>
        <taxon>Bacteria</taxon>
        <taxon>Pseudomonadati</taxon>
        <taxon>Pseudomonadota</taxon>
        <taxon>Gammaproteobacteria</taxon>
        <taxon>Lysobacterales</taxon>
        <taxon>Rhodanobacteraceae</taxon>
        <taxon>Dyella</taxon>
    </lineage>
</organism>
<dbReference type="SUPFAM" id="SSF102712">
    <property type="entry name" value="JAB1/MPN domain"/>
    <property type="match status" value="1"/>
</dbReference>
<evidence type="ECO:0000256" key="5">
    <source>
        <dbReference type="ARBA" id="ARBA00023049"/>
    </source>
</evidence>
<keyword evidence="5" id="KW-0482">Metalloprotease</keyword>
<evidence type="ECO:0000259" key="6">
    <source>
        <dbReference type="Pfam" id="PF14464"/>
    </source>
</evidence>
<dbReference type="AlphaFoldDB" id="A0A370X7T9"/>
<feature type="domain" description="JAB" evidence="6">
    <location>
        <begin position="10"/>
        <end position="98"/>
    </location>
</feature>
<keyword evidence="2" id="KW-0479">Metal-binding</keyword>
<keyword evidence="8" id="KW-1185">Reference proteome</keyword>
<reference evidence="7 8" key="1">
    <citation type="submission" date="2018-07" db="EMBL/GenBank/DDBJ databases">
        <title>Dyella monticola sp. nov. and Dyella psychrodurans sp. nov. isolated from monsoon evergreen broad-leaved forest soil of Dinghu Mountain, China.</title>
        <authorList>
            <person name="Gao Z."/>
            <person name="Qiu L."/>
        </authorList>
    </citation>
    <scope>NUCLEOTIDE SEQUENCE [LARGE SCALE GENOMIC DNA]</scope>
    <source>
        <strain evidence="7 8">4MSK11</strain>
    </source>
</reference>
<name>A0A370X7T9_9GAMM</name>
<dbReference type="GO" id="GO:0006508">
    <property type="term" value="P:proteolysis"/>
    <property type="evidence" value="ECO:0007669"/>
    <property type="project" value="UniProtKB-KW"/>
</dbReference>
<gene>
    <name evidence="7" type="ORF">DWU99_10330</name>
</gene>
<dbReference type="Pfam" id="PF14464">
    <property type="entry name" value="Prok-JAB"/>
    <property type="match status" value="1"/>
</dbReference>
<protein>
    <recommendedName>
        <fullName evidence="6">JAB domain-containing protein</fullName>
    </recommendedName>
</protein>
<dbReference type="InterPro" id="IPR028090">
    <property type="entry name" value="JAB_dom_prok"/>
</dbReference>